<evidence type="ECO:0000313" key="2">
    <source>
        <dbReference type="Proteomes" id="UP001230649"/>
    </source>
</evidence>
<dbReference type="EMBL" id="JASBWS010000138">
    <property type="protein sequence ID" value="KAJ9094399.1"/>
    <property type="molecule type" value="Genomic_DNA"/>
</dbReference>
<protein>
    <submittedName>
        <fullName evidence="1">Uncharacterized protein</fullName>
    </submittedName>
</protein>
<organism evidence="1 2">
    <name type="scientific">Naganishia adeliensis</name>
    <dbReference type="NCBI Taxonomy" id="92952"/>
    <lineage>
        <taxon>Eukaryota</taxon>
        <taxon>Fungi</taxon>
        <taxon>Dikarya</taxon>
        <taxon>Basidiomycota</taxon>
        <taxon>Agaricomycotina</taxon>
        <taxon>Tremellomycetes</taxon>
        <taxon>Filobasidiales</taxon>
        <taxon>Filobasidiaceae</taxon>
        <taxon>Naganishia</taxon>
    </lineage>
</organism>
<proteinExistence type="predicted"/>
<name>A0ACC2V5F8_9TREE</name>
<sequence length="104" mass="11306">MAEQTAEQVLTATLAARFSQGLGLPPWVDPFMKAVRRLELYEKTEEQVDVAAAAKDNAASGSQGRAGTSPDMDLDESENDGTRTLGESKEMLLESAEEYLKKVI</sequence>
<reference evidence="1" key="1">
    <citation type="submission" date="2023-04" db="EMBL/GenBank/DDBJ databases">
        <title>Draft Genome sequencing of Naganishia species isolated from polar environments using Oxford Nanopore Technology.</title>
        <authorList>
            <person name="Leo P."/>
            <person name="Venkateswaran K."/>
        </authorList>
    </citation>
    <scope>NUCLEOTIDE SEQUENCE</scope>
    <source>
        <strain evidence="1">MNA-CCFEE 5262</strain>
    </source>
</reference>
<dbReference type="Proteomes" id="UP001230649">
    <property type="component" value="Unassembled WGS sequence"/>
</dbReference>
<gene>
    <name evidence="1" type="ORF">QFC20_006901</name>
</gene>
<accession>A0ACC2V5F8</accession>
<evidence type="ECO:0000313" key="1">
    <source>
        <dbReference type="EMBL" id="KAJ9094399.1"/>
    </source>
</evidence>
<keyword evidence="2" id="KW-1185">Reference proteome</keyword>
<comment type="caution">
    <text evidence="1">The sequence shown here is derived from an EMBL/GenBank/DDBJ whole genome shotgun (WGS) entry which is preliminary data.</text>
</comment>